<keyword evidence="2" id="KW-1185">Reference proteome</keyword>
<sequence>MHRTSRMSKAAAPLVAVLLVTSLSGCHWFKKKNDLYTQSAELRPLEVPPGLDKPSAERAMALPNVTPGTTASATAQPVANPTGFAVAGERDAVFAKVGEVLAATSGVRIASKAEILGTYDVDYLDSKFLVRVTKAGDKLYVAAVDPRGLPPSGDAAGKLIAALKAVIAP</sequence>
<evidence type="ECO:0000313" key="2">
    <source>
        <dbReference type="Proteomes" id="UP001430290"/>
    </source>
</evidence>
<evidence type="ECO:0008006" key="3">
    <source>
        <dbReference type="Google" id="ProtNLM"/>
    </source>
</evidence>
<reference evidence="1" key="1">
    <citation type="submission" date="2021-09" db="EMBL/GenBank/DDBJ databases">
        <authorList>
            <person name="Wu T."/>
            <person name="Guo S.Z."/>
        </authorList>
    </citation>
    <scope>NUCLEOTIDE SEQUENCE</scope>
    <source>
        <strain evidence="1">RSS-23</strain>
    </source>
</reference>
<organism evidence="1 2">
    <name type="scientific">Thermomonas beijingensis</name>
    <dbReference type="NCBI Taxonomy" id="2872701"/>
    <lineage>
        <taxon>Bacteria</taxon>
        <taxon>Pseudomonadati</taxon>
        <taxon>Pseudomonadota</taxon>
        <taxon>Gammaproteobacteria</taxon>
        <taxon>Lysobacterales</taxon>
        <taxon>Lysobacteraceae</taxon>
        <taxon>Thermomonas</taxon>
    </lineage>
</organism>
<gene>
    <name evidence="1" type="ORF">K7B09_03145</name>
</gene>
<comment type="caution">
    <text evidence="1">The sequence shown here is derived from an EMBL/GenBank/DDBJ whole genome shotgun (WGS) entry which is preliminary data.</text>
</comment>
<dbReference type="PROSITE" id="PS51257">
    <property type="entry name" value="PROKAR_LIPOPROTEIN"/>
    <property type="match status" value="1"/>
</dbReference>
<dbReference type="EMBL" id="JAIQDJ010000001">
    <property type="protein sequence ID" value="MBZ4185322.1"/>
    <property type="molecule type" value="Genomic_DNA"/>
</dbReference>
<protein>
    <recommendedName>
        <fullName evidence="3">Beta-barrel assembly machine subunit BamC</fullName>
    </recommendedName>
</protein>
<evidence type="ECO:0000313" key="1">
    <source>
        <dbReference type="EMBL" id="MBZ4185322.1"/>
    </source>
</evidence>
<accession>A0ABS7TBV0</accession>
<name>A0ABS7TBV0_9GAMM</name>
<dbReference type="RefSeq" id="WP_223626690.1">
    <property type="nucleotide sequence ID" value="NZ_JAIQDJ010000001.1"/>
</dbReference>
<proteinExistence type="predicted"/>
<dbReference type="Proteomes" id="UP001430290">
    <property type="component" value="Unassembled WGS sequence"/>
</dbReference>